<sequence precursor="true">MNKHSVAFLALMSGVLSAAAHAAPGEYWEVTNKMEMPGMPFAMPATTMKVCIPKGGENDPQKTSGDKDCKMTDIKTVGNKTTWKARCDRNGEVMTGSGEQTTSANGYQGKMRFSGKSGGEDMNMSMAFSGKRLGGSCDSEEAVKKAKAQMCDKSRYITTADWITNADLILRPNSACADQRSQLCDLVQRDTPKDVRSYEALLMHDQQMGSNISVAKECKLDMKATTKSICKKLDADNYGQLSAHCPAEAKAFRVAQRRRECEGRSYTAETRAADLKKCLSGKADSSDEDSSSEAPAKQSSKSSGSSTASDALEAAKKLKARFGF</sequence>
<protein>
    <recommendedName>
        <fullName evidence="5">DUF3617 family protein</fullName>
    </recommendedName>
</protein>
<evidence type="ECO:0000313" key="3">
    <source>
        <dbReference type="EMBL" id="ADE12533.1"/>
    </source>
</evidence>
<evidence type="ECO:0000256" key="1">
    <source>
        <dbReference type="SAM" id="MobiDB-lite"/>
    </source>
</evidence>
<evidence type="ECO:0000256" key="2">
    <source>
        <dbReference type="SAM" id="SignalP"/>
    </source>
</evidence>
<proteinExistence type="predicted"/>
<accession>D5CLT8</accession>
<evidence type="ECO:0000313" key="4">
    <source>
        <dbReference type="Proteomes" id="UP000001625"/>
    </source>
</evidence>
<dbReference type="EMBL" id="CP001965">
    <property type="protein sequence ID" value="ADE12533.1"/>
    <property type="molecule type" value="Genomic_DNA"/>
</dbReference>
<feature type="region of interest" description="Disordered" evidence="1">
    <location>
        <begin position="279"/>
        <end position="310"/>
    </location>
</feature>
<dbReference type="Proteomes" id="UP000001625">
    <property type="component" value="Chromosome"/>
</dbReference>
<dbReference type="HOGENOM" id="CLU_857646_0_0_4"/>
<dbReference type="AlphaFoldDB" id="D5CLT8"/>
<dbReference type="OrthoDB" id="8546908at2"/>
<keyword evidence="2" id="KW-0732">Signal</keyword>
<dbReference type="Pfam" id="PF12276">
    <property type="entry name" value="DUF3617"/>
    <property type="match status" value="1"/>
</dbReference>
<dbReference type="STRING" id="580332.Slit_2306"/>
<feature type="compositionally biased region" description="Low complexity" evidence="1">
    <location>
        <begin position="299"/>
        <end position="309"/>
    </location>
</feature>
<organism evidence="3 4">
    <name type="scientific">Sideroxydans lithotrophicus (strain ES-1)</name>
    <dbReference type="NCBI Taxonomy" id="580332"/>
    <lineage>
        <taxon>Bacteria</taxon>
        <taxon>Pseudomonadati</taxon>
        <taxon>Pseudomonadota</taxon>
        <taxon>Betaproteobacteria</taxon>
        <taxon>Nitrosomonadales</taxon>
        <taxon>Gallionellaceae</taxon>
        <taxon>Sideroxydans</taxon>
    </lineage>
</organism>
<dbReference type="eggNOG" id="ENOG5033CZM">
    <property type="taxonomic scope" value="Bacteria"/>
</dbReference>
<dbReference type="RefSeq" id="WP_013030431.1">
    <property type="nucleotide sequence ID" value="NC_013959.1"/>
</dbReference>
<keyword evidence="4" id="KW-1185">Reference proteome</keyword>
<feature type="signal peptide" evidence="2">
    <location>
        <begin position="1"/>
        <end position="22"/>
    </location>
</feature>
<feature type="chain" id="PRO_5003070407" description="DUF3617 family protein" evidence="2">
    <location>
        <begin position="23"/>
        <end position="324"/>
    </location>
</feature>
<evidence type="ECO:0008006" key="5">
    <source>
        <dbReference type="Google" id="ProtNLM"/>
    </source>
</evidence>
<feature type="compositionally biased region" description="Polar residues" evidence="1">
    <location>
        <begin position="97"/>
        <end position="106"/>
    </location>
</feature>
<dbReference type="InterPro" id="IPR022061">
    <property type="entry name" value="DUF3617"/>
</dbReference>
<gene>
    <name evidence="3" type="ordered locus">Slit_2306</name>
</gene>
<reference evidence="3 4" key="1">
    <citation type="submission" date="2010-03" db="EMBL/GenBank/DDBJ databases">
        <title>Complete sequence of Sideroxydans lithotrophicus ES-1.</title>
        <authorList>
            <consortium name="US DOE Joint Genome Institute"/>
            <person name="Lucas S."/>
            <person name="Copeland A."/>
            <person name="Lapidus A."/>
            <person name="Cheng J.-F."/>
            <person name="Bruce D."/>
            <person name="Goodwin L."/>
            <person name="Pitluck S."/>
            <person name="Munk A.C."/>
            <person name="Detter J.C."/>
            <person name="Han C."/>
            <person name="Tapia R."/>
            <person name="Larimer F."/>
            <person name="Land M."/>
            <person name="Hauser L."/>
            <person name="Kyrpides N."/>
            <person name="Ivanova N."/>
            <person name="Emerson D."/>
            <person name="Woyke T."/>
        </authorList>
    </citation>
    <scope>NUCLEOTIDE SEQUENCE [LARGE SCALE GENOMIC DNA]</scope>
    <source>
        <strain evidence="3 4">ES-1</strain>
    </source>
</reference>
<name>D5CLT8_SIDLE</name>
<dbReference type="KEGG" id="slt:Slit_2306"/>
<feature type="region of interest" description="Disordered" evidence="1">
    <location>
        <begin position="91"/>
        <end position="110"/>
    </location>
</feature>